<dbReference type="Proteomes" id="UP000049023">
    <property type="component" value="Unassembled WGS sequence"/>
</dbReference>
<evidence type="ECO:0000256" key="1">
    <source>
        <dbReference type="SAM" id="MobiDB-lite"/>
    </source>
</evidence>
<proteinExistence type="predicted"/>
<reference evidence="2 3" key="1">
    <citation type="submission" date="2015-03" db="EMBL/GenBank/DDBJ databases">
        <authorList>
            <consortium name="Pathogen Informatics"/>
        </authorList>
    </citation>
    <scope>NUCLEOTIDE SEQUENCE [LARGE SCALE GENOMIC DNA]</scope>
    <source>
        <strain evidence="2 3">Bir 187</strain>
    </source>
</reference>
<evidence type="ECO:0000313" key="2">
    <source>
        <dbReference type="EMBL" id="CKR08846.1"/>
    </source>
</evidence>
<organism evidence="2 3">
    <name type="scientific">Mycobacterium tuberculosis</name>
    <dbReference type="NCBI Taxonomy" id="1773"/>
    <lineage>
        <taxon>Bacteria</taxon>
        <taxon>Bacillati</taxon>
        <taxon>Actinomycetota</taxon>
        <taxon>Actinomycetes</taxon>
        <taxon>Mycobacteriales</taxon>
        <taxon>Mycobacteriaceae</taxon>
        <taxon>Mycobacterium</taxon>
        <taxon>Mycobacterium tuberculosis complex</taxon>
    </lineage>
</organism>
<sequence length="83" mass="8958">MSVKVALSRQRGTASSDAPRRHHRALRQPRINTVAAAPVNATQIHSVLGGRSLARPLPVTYQRVPHARVAPIAAAVGSHRRCQ</sequence>
<dbReference type="AlphaFoldDB" id="A0A654ZTD3"/>
<protein>
    <submittedName>
        <fullName evidence="2">Uncharacterized protein</fullName>
    </submittedName>
</protein>
<gene>
    <name evidence="2" type="ORF">ERS027661_00571</name>
</gene>
<accession>A0A654ZTD3</accession>
<dbReference type="EMBL" id="CNFU01000072">
    <property type="protein sequence ID" value="CKR08846.1"/>
    <property type="molecule type" value="Genomic_DNA"/>
</dbReference>
<evidence type="ECO:0000313" key="3">
    <source>
        <dbReference type="Proteomes" id="UP000049023"/>
    </source>
</evidence>
<name>A0A654ZTD3_MYCTX</name>
<feature type="region of interest" description="Disordered" evidence="1">
    <location>
        <begin position="1"/>
        <end position="24"/>
    </location>
</feature>